<dbReference type="OrthoDB" id="7613841at2759"/>
<organism evidence="3 4">
    <name type="scientific">Araneus ventricosus</name>
    <name type="common">Orbweaver spider</name>
    <name type="synonym">Epeira ventricosa</name>
    <dbReference type="NCBI Taxonomy" id="182803"/>
    <lineage>
        <taxon>Eukaryota</taxon>
        <taxon>Metazoa</taxon>
        <taxon>Ecdysozoa</taxon>
        <taxon>Arthropoda</taxon>
        <taxon>Chelicerata</taxon>
        <taxon>Arachnida</taxon>
        <taxon>Araneae</taxon>
        <taxon>Araneomorphae</taxon>
        <taxon>Entelegynae</taxon>
        <taxon>Araneoidea</taxon>
        <taxon>Araneidae</taxon>
        <taxon>Araneus</taxon>
    </lineage>
</organism>
<protein>
    <recommendedName>
        <fullName evidence="1">ATP-dependent DNA helicase</fullName>
        <ecNumber evidence="1">5.6.2.3</ecNumber>
    </recommendedName>
</protein>
<keyword evidence="1" id="KW-0233">DNA recombination</keyword>
<accession>A0A4Y2DEN9</accession>
<keyword evidence="1" id="KW-0234">DNA repair</keyword>
<evidence type="ECO:0000256" key="1">
    <source>
        <dbReference type="RuleBase" id="RU363044"/>
    </source>
</evidence>
<keyword evidence="1" id="KW-0227">DNA damage</keyword>
<comment type="similarity">
    <text evidence="1">Belongs to the helicase family.</text>
</comment>
<keyword evidence="1" id="KW-0547">Nucleotide-binding</keyword>
<dbReference type="EC" id="5.6.2.3" evidence="1"/>
<dbReference type="EMBL" id="BGPR01000357">
    <property type="protein sequence ID" value="GBM15263.1"/>
    <property type="molecule type" value="Genomic_DNA"/>
</dbReference>
<comment type="catalytic activity">
    <reaction evidence="1">
        <text>ATP + H2O = ADP + phosphate + H(+)</text>
        <dbReference type="Rhea" id="RHEA:13065"/>
        <dbReference type="ChEBI" id="CHEBI:15377"/>
        <dbReference type="ChEBI" id="CHEBI:15378"/>
        <dbReference type="ChEBI" id="CHEBI:30616"/>
        <dbReference type="ChEBI" id="CHEBI:43474"/>
        <dbReference type="ChEBI" id="CHEBI:456216"/>
        <dbReference type="EC" id="5.6.2.3"/>
    </reaction>
</comment>
<evidence type="ECO:0000259" key="2">
    <source>
        <dbReference type="Pfam" id="PF05970"/>
    </source>
</evidence>
<keyword evidence="1" id="KW-0378">Hydrolase</keyword>
<dbReference type="GO" id="GO:0016887">
    <property type="term" value="F:ATP hydrolysis activity"/>
    <property type="evidence" value="ECO:0007669"/>
    <property type="project" value="RHEA"/>
</dbReference>
<dbReference type="GO" id="GO:0006310">
    <property type="term" value="P:DNA recombination"/>
    <property type="evidence" value="ECO:0007669"/>
    <property type="project" value="UniProtKB-KW"/>
</dbReference>
<dbReference type="PANTHER" id="PTHR10492">
    <property type="match status" value="1"/>
</dbReference>
<dbReference type="GO" id="GO:0006281">
    <property type="term" value="P:DNA repair"/>
    <property type="evidence" value="ECO:0007669"/>
    <property type="project" value="UniProtKB-KW"/>
</dbReference>
<gene>
    <name evidence="3" type="ORF">AVEN_144049_1</name>
</gene>
<keyword evidence="4" id="KW-1185">Reference proteome</keyword>
<comment type="cofactor">
    <cofactor evidence="1">
        <name>Mg(2+)</name>
        <dbReference type="ChEBI" id="CHEBI:18420"/>
    </cofactor>
</comment>
<dbReference type="Pfam" id="PF05970">
    <property type="entry name" value="PIF1"/>
    <property type="match status" value="1"/>
</dbReference>
<keyword evidence="1" id="KW-0347">Helicase</keyword>
<sequence>MSIFYNIWRKQMNLDYRKISEQLNEAVMNLITEDKGGILFLDAPGGTGRTFLSNLILVEIRSKRHIALDVASPGITSTLLNAGCTSP</sequence>
<dbReference type="GO" id="GO:0000723">
    <property type="term" value="P:telomere maintenance"/>
    <property type="evidence" value="ECO:0007669"/>
    <property type="project" value="InterPro"/>
</dbReference>
<keyword evidence="1" id="KW-0067">ATP-binding</keyword>
<feature type="domain" description="DNA helicase Pif1-like DEAD-box helicase" evidence="2">
    <location>
        <begin position="23"/>
        <end position="85"/>
    </location>
</feature>
<dbReference type="GO" id="GO:0043139">
    <property type="term" value="F:5'-3' DNA helicase activity"/>
    <property type="evidence" value="ECO:0007669"/>
    <property type="project" value="UniProtKB-EC"/>
</dbReference>
<name>A0A4Y2DEN9_ARAVE</name>
<dbReference type="GO" id="GO:0005524">
    <property type="term" value="F:ATP binding"/>
    <property type="evidence" value="ECO:0007669"/>
    <property type="project" value="UniProtKB-KW"/>
</dbReference>
<dbReference type="Proteomes" id="UP000499080">
    <property type="component" value="Unassembled WGS sequence"/>
</dbReference>
<dbReference type="AlphaFoldDB" id="A0A4Y2DEN9"/>
<comment type="caution">
    <text evidence="3">The sequence shown here is derived from an EMBL/GenBank/DDBJ whole genome shotgun (WGS) entry which is preliminary data.</text>
</comment>
<proteinExistence type="inferred from homology"/>
<dbReference type="InterPro" id="IPR010285">
    <property type="entry name" value="DNA_helicase_pif1-like_DEAD"/>
</dbReference>
<evidence type="ECO:0000313" key="4">
    <source>
        <dbReference type="Proteomes" id="UP000499080"/>
    </source>
</evidence>
<dbReference type="PANTHER" id="PTHR10492:SF57">
    <property type="entry name" value="ATP-DEPENDENT DNA HELICASE"/>
    <property type="match status" value="1"/>
</dbReference>
<evidence type="ECO:0000313" key="3">
    <source>
        <dbReference type="EMBL" id="GBM15263.1"/>
    </source>
</evidence>
<reference evidence="3 4" key="1">
    <citation type="journal article" date="2019" name="Sci. Rep.">
        <title>Orb-weaving spider Araneus ventricosus genome elucidates the spidroin gene catalogue.</title>
        <authorList>
            <person name="Kono N."/>
            <person name="Nakamura H."/>
            <person name="Ohtoshi R."/>
            <person name="Moran D.A.P."/>
            <person name="Shinohara A."/>
            <person name="Yoshida Y."/>
            <person name="Fujiwara M."/>
            <person name="Mori M."/>
            <person name="Tomita M."/>
            <person name="Arakawa K."/>
        </authorList>
    </citation>
    <scope>NUCLEOTIDE SEQUENCE [LARGE SCALE GENOMIC DNA]</scope>
</reference>